<evidence type="ECO:0000313" key="2">
    <source>
        <dbReference type="Proteomes" id="UP001156666"/>
    </source>
</evidence>
<accession>A0AA37SSA8</accession>
<name>A0AA37SSA8_9BACT</name>
<dbReference type="Proteomes" id="UP001156666">
    <property type="component" value="Unassembled WGS sequence"/>
</dbReference>
<proteinExistence type="predicted"/>
<protein>
    <submittedName>
        <fullName evidence="1">Uncharacterized protein</fullName>
    </submittedName>
</protein>
<organism evidence="1 2">
    <name type="scientific">Portibacter lacus</name>
    <dbReference type="NCBI Taxonomy" id="1099794"/>
    <lineage>
        <taxon>Bacteria</taxon>
        <taxon>Pseudomonadati</taxon>
        <taxon>Bacteroidota</taxon>
        <taxon>Saprospiria</taxon>
        <taxon>Saprospirales</taxon>
        <taxon>Haliscomenobacteraceae</taxon>
        <taxon>Portibacter</taxon>
    </lineage>
</organism>
<dbReference type="AlphaFoldDB" id="A0AA37SSA8"/>
<keyword evidence="2" id="KW-1185">Reference proteome</keyword>
<reference evidence="1" key="1">
    <citation type="journal article" date="2014" name="Int. J. Syst. Evol. Microbiol.">
        <title>Complete genome sequence of Corynebacterium casei LMG S-19264T (=DSM 44701T), isolated from a smear-ripened cheese.</title>
        <authorList>
            <consortium name="US DOE Joint Genome Institute (JGI-PGF)"/>
            <person name="Walter F."/>
            <person name="Albersmeier A."/>
            <person name="Kalinowski J."/>
            <person name="Ruckert C."/>
        </authorList>
    </citation>
    <scope>NUCLEOTIDE SEQUENCE</scope>
    <source>
        <strain evidence="1">NBRC 108769</strain>
    </source>
</reference>
<sequence length="52" mass="6241">MRYTEEWLVDNVDLTINNFIKYAEANNVLFQFSKFDSEVQIVVEVDGRDFDY</sequence>
<dbReference type="RefSeq" id="WP_235292753.1">
    <property type="nucleotide sequence ID" value="NZ_BSOH01000023.1"/>
</dbReference>
<evidence type="ECO:0000313" key="1">
    <source>
        <dbReference type="EMBL" id="GLR18805.1"/>
    </source>
</evidence>
<gene>
    <name evidence="1" type="ORF">GCM10007940_34210</name>
</gene>
<comment type="caution">
    <text evidence="1">The sequence shown here is derived from an EMBL/GenBank/DDBJ whole genome shotgun (WGS) entry which is preliminary data.</text>
</comment>
<reference evidence="1" key="2">
    <citation type="submission" date="2023-01" db="EMBL/GenBank/DDBJ databases">
        <title>Draft genome sequence of Portibacter lacus strain NBRC 108769.</title>
        <authorList>
            <person name="Sun Q."/>
            <person name="Mori K."/>
        </authorList>
    </citation>
    <scope>NUCLEOTIDE SEQUENCE</scope>
    <source>
        <strain evidence="1">NBRC 108769</strain>
    </source>
</reference>
<dbReference type="EMBL" id="BSOH01000023">
    <property type="protein sequence ID" value="GLR18805.1"/>
    <property type="molecule type" value="Genomic_DNA"/>
</dbReference>